<dbReference type="GeneID" id="29672934"/>
<dbReference type="KEGG" id="smf:Smon_1394"/>
<organism evidence="1 2">
    <name type="scientific">Streptobacillus moniliformis (strain ATCC 14647 / DSM 12112 / NCTC 10651 / 9901)</name>
    <dbReference type="NCBI Taxonomy" id="519441"/>
    <lineage>
        <taxon>Bacteria</taxon>
        <taxon>Fusobacteriati</taxon>
        <taxon>Fusobacteriota</taxon>
        <taxon>Fusobacteriia</taxon>
        <taxon>Fusobacteriales</taxon>
        <taxon>Leptotrichiaceae</taxon>
        <taxon>Streptobacillus</taxon>
    </lineage>
</organism>
<dbReference type="RefSeq" id="WP_012859381.1">
    <property type="nucleotide sequence ID" value="NC_013515.1"/>
</dbReference>
<reference evidence="1 2" key="1">
    <citation type="journal article" date="2009" name="Stand. Genomic Sci.">
        <title>Complete genome sequence of Streptobacillus moniliformis type strain (9901T).</title>
        <authorList>
            <person name="Nolan M."/>
            <person name="Gronow S."/>
            <person name="Lapidus A."/>
            <person name="Ivanova N."/>
            <person name="Copeland A."/>
            <person name="Lucas S."/>
            <person name="Del Rio T.G."/>
            <person name="Chen F."/>
            <person name="Tice H."/>
            <person name="Pitluck S."/>
            <person name="Cheng J.F."/>
            <person name="Sims D."/>
            <person name="Meincke L."/>
            <person name="Bruce D."/>
            <person name="Goodwin L."/>
            <person name="Brettin T."/>
            <person name="Han C."/>
            <person name="Detter J.C."/>
            <person name="Ovchinikova G."/>
            <person name="Pati A."/>
            <person name="Mavromatis K."/>
            <person name="Mikhailova N."/>
            <person name="Chen A."/>
            <person name="Palaniappan K."/>
            <person name="Land M."/>
            <person name="Hauser L."/>
            <person name="Chang Y.J."/>
            <person name="Jeffries C.D."/>
            <person name="Rohde M."/>
            <person name="Sproer C."/>
            <person name="Goker M."/>
            <person name="Bristow J."/>
            <person name="Eisen J.A."/>
            <person name="Markowitz V."/>
            <person name="Hugenholtz P."/>
            <person name="Kyrpides N.C."/>
            <person name="Klenk H.P."/>
            <person name="Chain P."/>
        </authorList>
    </citation>
    <scope>NUCLEOTIDE SEQUENCE [LARGE SCALE GENOMIC DNA]</scope>
    <source>
        <strain evidence="2">ATCC 14647 / DSM 12112 / NCTC 10651 / 9901</strain>
    </source>
</reference>
<dbReference type="OrthoDB" id="95536at2"/>
<gene>
    <name evidence="1" type="ordered locus">Smon_1394</name>
</gene>
<evidence type="ECO:0000313" key="2">
    <source>
        <dbReference type="Proteomes" id="UP000002072"/>
    </source>
</evidence>
<dbReference type="HOGENOM" id="CLU_094978_1_0_0"/>
<dbReference type="EMBL" id="CP001779">
    <property type="protein sequence ID" value="ACZ01835.1"/>
    <property type="molecule type" value="Genomic_DNA"/>
</dbReference>
<accession>D1AVS5</accession>
<dbReference type="AlphaFoldDB" id="D1AVS5"/>
<keyword evidence="2" id="KW-1185">Reference proteome</keyword>
<evidence type="ECO:0008006" key="3">
    <source>
        <dbReference type="Google" id="ProtNLM"/>
    </source>
</evidence>
<proteinExistence type="predicted"/>
<sequence>MKKILLLILITGLFSFGNSKNKIPTRKFTSVKISGPRYRLEGAFGILSSKENSSYMNNRFISNSISLLSEWKVQVNEKIDATFGPKVTLDFSFSIFKGLYTYKPNLNLGAEANFNYRIKEKMKVYGGVEIGTGVGISIENANIHKTILTTISKISVGVKINDKYNIGVYLGNNIKGMLGIEAGYTF</sequence>
<name>D1AVS5_STRM9</name>
<evidence type="ECO:0000313" key="1">
    <source>
        <dbReference type="EMBL" id="ACZ01835.1"/>
    </source>
</evidence>
<dbReference type="Proteomes" id="UP000002072">
    <property type="component" value="Chromosome"/>
</dbReference>
<protein>
    <recommendedName>
        <fullName evidence="3">Outer membrane protein beta-barrel domain-containing protein</fullName>
    </recommendedName>
</protein>